<dbReference type="InterPro" id="IPR004839">
    <property type="entry name" value="Aminotransferase_I/II_large"/>
</dbReference>
<name>A0A917FD08_9PROT</name>
<dbReference type="InterPro" id="IPR015421">
    <property type="entry name" value="PyrdxlP-dep_Trfase_major"/>
</dbReference>
<gene>
    <name evidence="6" type="ORF">GCM10011332_22080</name>
</gene>
<dbReference type="SUPFAM" id="SSF53383">
    <property type="entry name" value="PLP-dependent transferases"/>
    <property type="match status" value="1"/>
</dbReference>
<evidence type="ECO:0000313" key="7">
    <source>
        <dbReference type="Proteomes" id="UP000632498"/>
    </source>
</evidence>
<keyword evidence="2 4" id="KW-0032">Aminotransferase</keyword>
<dbReference type="CDD" id="cd00609">
    <property type="entry name" value="AAT_like"/>
    <property type="match status" value="1"/>
</dbReference>
<dbReference type="InterPro" id="IPR004838">
    <property type="entry name" value="NHTrfase_class1_PyrdxlP-BS"/>
</dbReference>
<accession>A0A917FD08</accession>
<dbReference type="AlphaFoldDB" id="A0A917FD08"/>
<keyword evidence="3 4" id="KW-0808">Transferase</keyword>
<evidence type="ECO:0000256" key="2">
    <source>
        <dbReference type="ARBA" id="ARBA00022576"/>
    </source>
</evidence>
<dbReference type="PANTHER" id="PTHR42832:SF1">
    <property type="entry name" value="GLUTAMATE-PYRUVATE AMINOTRANSFERASE ALAC"/>
    <property type="match status" value="1"/>
</dbReference>
<evidence type="ECO:0000313" key="6">
    <source>
        <dbReference type="EMBL" id="GGF67556.1"/>
    </source>
</evidence>
<comment type="cofactor">
    <cofactor evidence="1 4">
        <name>pyridoxal 5'-phosphate</name>
        <dbReference type="ChEBI" id="CHEBI:597326"/>
    </cofactor>
</comment>
<reference evidence="6" key="1">
    <citation type="journal article" date="2014" name="Int. J. Syst. Evol. Microbiol.">
        <title>Complete genome sequence of Corynebacterium casei LMG S-19264T (=DSM 44701T), isolated from a smear-ripened cheese.</title>
        <authorList>
            <consortium name="US DOE Joint Genome Institute (JGI-PGF)"/>
            <person name="Walter F."/>
            <person name="Albersmeier A."/>
            <person name="Kalinowski J."/>
            <person name="Ruckert C."/>
        </authorList>
    </citation>
    <scope>NUCLEOTIDE SEQUENCE</scope>
    <source>
        <strain evidence="6">CGMCC 1.15254</strain>
    </source>
</reference>
<sequence length="398" mass="43767">MVQDFHRIKRLPPYVFAEVNAMKAAARAAGEDIIDFGMGNPDTPTPPHIVEKLVETVRNPKTHGYSVSRGIKGLRKAHAEYYERRFGVSVDPETETVVTLGSKEGLANLASAITTPGDVILVPNPSYPIHHFGFMIAGASIRNIPAYPGEEMIEALKRAVQHSLPKPSAVVLNFPSNPTACVCDLAFYEEIVDFCRSQNIWILSDLAYSEIYFDDNPPPSILQVKNAWDVAVEFTSMSKTYSMAGWRIGFATGNKELISALTRIKSYLDYGAFTPVQVAAAAALNGPQDCVDEIRDIYRKRRDVLIEGLAAAGWDVPSPPATMFAWAPIPEKFAHLGSLEFSKLLLKEAQVAVAPGVGFGEHGEGYVRIGLVENVHRIRQAVRNIKTFMRTHNTGEAL</sequence>
<evidence type="ECO:0000256" key="4">
    <source>
        <dbReference type="RuleBase" id="RU000481"/>
    </source>
</evidence>
<dbReference type="InterPro" id="IPR015422">
    <property type="entry name" value="PyrdxlP-dep_Trfase_small"/>
</dbReference>
<dbReference type="RefSeq" id="WP_188664950.1">
    <property type="nucleotide sequence ID" value="NZ_BMHV01000015.1"/>
</dbReference>
<dbReference type="Gene3D" id="3.40.640.10">
    <property type="entry name" value="Type I PLP-dependent aspartate aminotransferase-like (Major domain)"/>
    <property type="match status" value="1"/>
</dbReference>
<evidence type="ECO:0000256" key="3">
    <source>
        <dbReference type="ARBA" id="ARBA00022679"/>
    </source>
</evidence>
<dbReference type="InterPro" id="IPR050881">
    <property type="entry name" value="LL-DAP_aminotransferase"/>
</dbReference>
<evidence type="ECO:0000256" key="1">
    <source>
        <dbReference type="ARBA" id="ARBA00001933"/>
    </source>
</evidence>
<dbReference type="GO" id="GO:0030170">
    <property type="term" value="F:pyridoxal phosphate binding"/>
    <property type="evidence" value="ECO:0007669"/>
    <property type="project" value="InterPro"/>
</dbReference>
<proteinExistence type="inferred from homology"/>
<dbReference type="Proteomes" id="UP000632498">
    <property type="component" value="Unassembled WGS sequence"/>
</dbReference>
<dbReference type="PROSITE" id="PS00105">
    <property type="entry name" value="AA_TRANSFER_CLASS_1"/>
    <property type="match status" value="1"/>
</dbReference>
<dbReference type="PANTHER" id="PTHR42832">
    <property type="entry name" value="AMINO ACID AMINOTRANSFERASE"/>
    <property type="match status" value="1"/>
</dbReference>
<keyword evidence="7" id="KW-1185">Reference proteome</keyword>
<dbReference type="EMBL" id="BMHV01000015">
    <property type="protein sequence ID" value="GGF67556.1"/>
    <property type="molecule type" value="Genomic_DNA"/>
</dbReference>
<comment type="caution">
    <text evidence="6">The sequence shown here is derived from an EMBL/GenBank/DDBJ whole genome shotgun (WGS) entry which is preliminary data.</text>
</comment>
<dbReference type="Gene3D" id="3.90.1150.10">
    <property type="entry name" value="Aspartate Aminotransferase, domain 1"/>
    <property type="match status" value="1"/>
</dbReference>
<protein>
    <recommendedName>
        <fullName evidence="4">Aminotransferase</fullName>
        <ecNumber evidence="4">2.6.1.-</ecNumber>
    </recommendedName>
</protein>
<feature type="domain" description="Aminotransferase class I/classII large" evidence="5">
    <location>
        <begin position="32"/>
        <end position="374"/>
    </location>
</feature>
<comment type="similarity">
    <text evidence="4">Belongs to the class-I pyridoxal-phosphate-dependent aminotransferase family.</text>
</comment>
<organism evidence="6 7">
    <name type="scientific">Terasakiella brassicae</name>
    <dbReference type="NCBI Taxonomy" id="1634917"/>
    <lineage>
        <taxon>Bacteria</taxon>
        <taxon>Pseudomonadati</taxon>
        <taxon>Pseudomonadota</taxon>
        <taxon>Alphaproteobacteria</taxon>
        <taxon>Rhodospirillales</taxon>
        <taxon>Terasakiellaceae</taxon>
        <taxon>Terasakiella</taxon>
    </lineage>
</organism>
<dbReference type="EC" id="2.6.1.-" evidence="4"/>
<dbReference type="NCBIfam" id="NF006604">
    <property type="entry name" value="PRK09148.1"/>
    <property type="match status" value="1"/>
</dbReference>
<dbReference type="Pfam" id="PF00155">
    <property type="entry name" value="Aminotran_1_2"/>
    <property type="match status" value="1"/>
</dbReference>
<evidence type="ECO:0000259" key="5">
    <source>
        <dbReference type="Pfam" id="PF00155"/>
    </source>
</evidence>
<dbReference type="GO" id="GO:0008483">
    <property type="term" value="F:transaminase activity"/>
    <property type="evidence" value="ECO:0007669"/>
    <property type="project" value="UniProtKB-KW"/>
</dbReference>
<reference evidence="6" key="2">
    <citation type="submission" date="2020-09" db="EMBL/GenBank/DDBJ databases">
        <authorList>
            <person name="Sun Q."/>
            <person name="Zhou Y."/>
        </authorList>
    </citation>
    <scope>NUCLEOTIDE SEQUENCE</scope>
    <source>
        <strain evidence="6">CGMCC 1.15254</strain>
    </source>
</reference>
<dbReference type="InterPro" id="IPR015424">
    <property type="entry name" value="PyrdxlP-dep_Trfase"/>
</dbReference>